<protein>
    <recommendedName>
        <fullName evidence="3">Flagellar FliJ protein</fullName>
    </recommendedName>
</protein>
<keyword evidence="13" id="KW-1185">Reference proteome</keyword>
<dbReference type="InterPro" id="IPR053716">
    <property type="entry name" value="Flag_assembly_chemotaxis_eff"/>
</dbReference>
<keyword evidence="5" id="KW-1003">Cell membrane</keyword>
<evidence type="ECO:0000256" key="1">
    <source>
        <dbReference type="ARBA" id="ARBA00004413"/>
    </source>
</evidence>
<evidence type="ECO:0000256" key="9">
    <source>
        <dbReference type="ARBA" id="ARBA00023136"/>
    </source>
</evidence>
<dbReference type="GO" id="GO:0071973">
    <property type="term" value="P:bacterial-type flagellum-dependent cell motility"/>
    <property type="evidence" value="ECO:0007669"/>
    <property type="project" value="InterPro"/>
</dbReference>
<keyword evidence="6" id="KW-0145">Chemotaxis</keyword>
<keyword evidence="12" id="KW-0282">Flagellum</keyword>
<feature type="coiled-coil region" evidence="11">
    <location>
        <begin position="66"/>
        <end position="132"/>
    </location>
</feature>
<dbReference type="AlphaFoldDB" id="A0A4Y8IRI2"/>
<evidence type="ECO:0000256" key="3">
    <source>
        <dbReference type="ARBA" id="ARBA00020392"/>
    </source>
</evidence>
<dbReference type="GO" id="GO:0009288">
    <property type="term" value="C:bacterial-type flagellum"/>
    <property type="evidence" value="ECO:0007669"/>
    <property type="project" value="InterPro"/>
</dbReference>
<comment type="similarity">
    <text evidence="2">Belongs to the FliJ family.</text>
</comment>
<evidence type="ECO:0000256" key="8">
    <source>
        <dbReference type="ARBA" id="ARBA00022927"/>
    </source>
</evidence>
<dbReference type="RefSeq" id="WP_134339285.1">
    <property type="nucleotide sequence ID" value="NZ_SOPW01000004.1"/>
</dbReference>
<dbReference type="GO" id="GO:0005886">
    <property type="term" value="C:plasma membrane"/>
    <property type="evidence" value="ECO:0007669"/>
    <property type="project" value="UniProtKB-SubCell"/>
</dbReference>
<proteinExistence type="inferred from homology"/>
<dbReference type="NCBIfam" id="TIGR02473">
    <property type="entry name" value="flagell_FliJ"/>
    <property type="match status" value="1"/>
</dbReference>
<keyword evidence="10" id="KW-1006">Bacterial flagellum protein export</keyword>
<evidence type="ECO:0000256" key="11">
    <source>
        <dbReference type="SAM" id="Coils"/>
    </source>
</evidence>
<dbReference type="GO" id="GO:0006935">
    <property type="term" value="P:chemotaxis"/>
    <property type="evidence" value="ECO:0007669"/>
    <property type="project" value="UniProtKB-KW"/>
</dbReference>
<keyword evidence="8" id="KW-0653">Protein transport</keyword>
<keyword evidence="11" id="KW-0175">Coiled coil</keyword>
<evidence type="ECO:0000256" key="10">
    <source>
        <dbReference type="ARBA" id="ARBA00023225"/>
    </source>
</evidence>
<comment type="subcellular location">
    <subcellularLocation>
        <location evidence="1">Cell membrane</location>
        <topology evidence="1">Peripheral membrane protein</topology>
        <orientation evidence="1">Cytoplasmic side</orientation>
    </subcellularLocation>
</comment>
<dbReference type="GO" id="GO:0015031">
    <property type="term" value="P:protein transport"/>
    <property type="evidence" value="ECO:0007669"/>
    <property type="project" value="UniProtKB-KW"/>
</dbReference>
<evidence type="ECO:0000256" key="5">
    <source>
        <dbReference type="ARBA" id="ARBA00022475"/>
    </source>
</evidence>
<evidence type="ECO:0000313" key="12">
    <source>
        <dbReference type="EMBL" id="TFB23212.1"/>
    </source>
</evidence>
<reference evidence="12 13" key="1">
    <citation type="submission" date="2019-03" db="EMBL/GenBank/DDBJ databases">
        <authorList>
            <person name="He R.-H."/>
        </authorList>
    </citation>
    <scope>NUCLEOTIDE SEQUENCE [LARGE SCALE GENOMIC DNA]</scope>
    <source>
        <strain evidence="13">SH 714</strain>
    </source>
</reference>
<name>A0A4Y8IRI2_9BACI</name>
<dbReference type="OrthoDB" id="2968361at2"/>
<dbReference type="Pfam" id="PF02050">
    <property type="entry name" value="FliJ"/>
    <property type="match status" value="1"/>
</dbReference>
<dbReference type="Gene3D" id="1.10.287.1700">
    <property type="match status" value="1"/>
</dbReference>
<keyword evidence="7" id="KW-1005">Bacterial flagellum biogenesis</keyword>
<dbReference type="EMBL" id="SOPW01000004">
    <property type="protein sequence ID" value="TFB23212.1"/>
    <property type="molecule type" value="Genomic_DNA"/>
</dbReference>
<comment type="caution">
    <text evidence="12">The sequence shown here is derived from an EMBL/GenBank/DDBJ whole genome shotgun (WGS) entry which is preliminary data.</text>
</comment>
<keyword evidence="4" id="KW-0813">Transport</keyword>
<evidence type="ECO:0000256" key="7">
    <source>
        <dbReference type="ARBA" id="ARBA00022795"/>
    </source>
</evidence>
<dbReference type="Proteomes" id="UP000297975">
    <property type="component" value="Unassembled WGS sequence"/>
</dbReference>
<keyword evidence="12" id="KW-0969">Cilium</keyword>
<organism evidence="12 13">
    <name type="scientific">Filobacillus milosensis</name>
    <dbReference type="NCBI Taxonomy" id="94137"/>
    <lineage>
        <taxon>Bacteria</taxon>
        <taxon>Bacillati</taxon>
        <taxon>Bacillota</taxon>
        <taxon>Bacilli</taxon>
        <taxon>Bacillales</taxon>
        <taxon>Bacillaceae</taxon>
        <taxon>Filobacillus</taxon>
    </lineage>
</organism>
<dbReference type="InterPro" id="IPR012823">
    <property type="entry name" value="Flagell_FliJ"/>
</dbReference>
<evidence type="ECO:0000256" key="4">
    <source>
        <dbReference type="ARBA" id="ARBA00022448"/>
    </source>
</evidence>
<evidence type="ECO:0000256" key="2">
    <source>
        <dbReference type="ARBA" id="ARBA00010004"/>
    </source>
</evidence>
<accession>A0A4Y8IRI2</accession>
<sequence length="147" mass="17633">MNPIISLEKLLDIKENDLNEAHSQYNRSIDHFEQIGEQLYDLLKFKESIEYQLNSMVKERIKASKLSLYSQQLENIKQKENELQMKVHQARLNMQQKENQLTLAHQEVKKLEKVINKRKAEQKNLYRKLENQFMDEISVQQYVRVNG</sequence>
<gene>
    <name evidence="12" type="primary">fliJ</name>
    <name evidence="12" type="ORF">E3U55_05175</name>
</gene>
<evidence type="ECO:0000313" key="13">
    <source>
        <dbReference type="Proteomes" id="UP000297975"/>
    </source>
</evidence>
<dbReference type="GO" id="GO:0044781">
    <property type="term" value="P:bacterial-type flagellum organization"/>
    <property type="evidence" value="ECO:0007669"/>
    <property type="project" value="UniProtKB-KW"/>
</dbReference>
<evidence type="ECO:0000256" key="6">
    <source>
        <dbReference type="ARBA" id="ARBA00022500"/>
    </source>
</evidence>
<keyword evidence="9" id="KW-0472">Membrane</keyword>
<keyword evidence="12" id="KW-0966">Cell projection</keyword>